<evidence type="ECO:0000259" key="8">
    <source>
        <dbReference type="PROSITE" id="PS51193"/>
    </source>
</evidence>
<evidence type="ECO:0000256" key="5">
    <source>
        <dbReference type="ARBA" id="ARBA00038058"/>
    </source>
</evidence>
<keyword evidence="9" id="KW-0347">Helicase</keyword>
<dbReference type="SUPFAM" id="SSF52540">
    <property type="entry name" value="P-loop containing nucleoside triphosphate hydrolases"/>
    <property type="match status" value="1"/>
</dbReference>
<keyword evidence="2" id="KW-0547">Nucleotide-binding</keyword>
<sequence>MTDDVDALLGPDGPFAREVPGFVPRDVQQAMAVAVAAAIDERHALIAEAGTGTGKTFAYLVPALLSGKRVIVSTGTKALQDQLFHRDLPRVRSVLGARLSTALLKGRANYLCLHRLDQARSDGRFATREQVAQLQTIHAWSAKTKSGDRAELAELPEDSPLWPRVTSTTENCLGSECPMFSDCFVVKARRAAQEADLVVVNHHLLFADLAIKQEGFGEILPGAQAFILDEAHQIPELAGQFFSITLTARQLTELATDTLAECGAVTGALGTLQPLLEAVTPAVRRLRLAMDRFPPKAAFLVIERDAEVERELESLRVALEELGSGLATHAERSRGLAAVHERATQMHARLAHLCDSSARDSVHWYELSPHGFALHATPLDLSQPLRELREQSHAAWIFTSATLSIAGRFDHFSRQLGLEDPHSLCLDSPFDYANQALAYLPRGLPEPNTPDYTAKMIEAVLPVLETSNGRAFLLFTSHRALRRAAELLEGRVPYPLFVQGTAPRHQLLGGFRESGNGVLLGAASFWEGVDVAGEALSVVVIDKLPFAAPDDPVLVARLESLRESGLNPFVEWQIPNAVIALKQGAGRLIRDINDRGVLVLCDPRLRSKAYGRIFLNSLPPFPSTHDLSAVQQFLLA</sequence>
<comment type="similarity">
    <text evidence="5">Belongs to the helicase family. DinG subfamily.</text>
</comment>
<dbReference type="SMART" id="SM00487">
    <property type="entry name" value="DEXDc"/>
    <property type="match status" value="1"/>
</dbReference>
<evidence type="ECO:0000256" key="2">
    <source>
        <dbReference type="ARBA" id="ARBA00022741"/>
    </source>
</evidence>
<protein>
    <recommendedName>
        <fullName evidence="6">DNA 5'-3' helicase</fullName>
        <ecNumber evidence="6">5.6.2.3</ecNumber>
    </recommendedName>
</protein>
<dbReference type="RefSeq" id="WP_092408818.1">
    <property type="nucleotide sequence ID" value="NZ_FOVF01000020.1"/>
</dbReference>
<proteinExistence type="inferred from homology"/>
<evidence type="ECO:0000313" key="10">
    <source>
        <dbReference type="Proteomes" id="UP000198575"/>
    </source>
</evidence>
<dbReference type="EC" id="5.6.2.3" evidence="6"/>
<dbReference type="PANTHER" id="PTHR11472">
    <property type="entry name" value="DNA REPAIR DEAD HELICASE RAD3/XP-D SUBFAMILY MEMBER"/>
    <property type="match status" value="1"/>
</dbReference>
<dbReference type="Pfam" id="PF00270">
    <property type="entry name" value="DEAD"/>
    <property type="match status" value="1"/>
</dbReference>
<dbReference type="GO" id="GO:0003676">
    <property type="term" value="F:nucleic acid binding"/>
    <property type="evidence" value="ECO:0007669"/>
    <property type="project" value="InterPro"/>
</dbReference>
<dbReference type="AlphaFoldDB" id="A0A1I4YVY4"/>
<reference evidence="9 10" key="1">
    <citation type="submission" date="2016-10" db="EMBL/GenBank/DDBJ databases">
        <authorList>
            <person name="de Groot N.N."/>
        </authorList>
    </citation>
    <scope>NUCLEOTIDE SEQUENCE [LARGE SCALE GENOMIC DNA]</scope>
    <source>
        <strain evidence="9 10">CGMCC 1.7659</strain>
    </source>
</reference>
<evidence type="ECO:0000256" key="1">
    <source>
        <dbReference type="ARBA" id="ARBA00001966"/>
    </source>
</evidence>
<dbReference type="InterPro" id="IPR045028">
    <property type="entry name" value="DinG/Rad3-like"/>
</dbReference>
<dbReference type="GO" id="GO:0016818">
    <property type="term" value="F:hydrolase activity, acting on acid anhydrides, in phosphorus-containing anhydrides"/>
    <property type="evidence" value="ECO:0007669"/>
    <property type="project" value="InterPro"/>
</dbReference>
<dbReference type="STRING" id="578942.SAMN05216289_12052"/>
<dbReference type="InterPro" id="IPR027417">
    <property type="entry name" value="P-loop_NTPase"/>
</dbReference>
<dbReference type="PANTHER" id="PTHR11472:SF34">
    <property type="entry name" value="REGULATOR OF TELOMERE ELONGATION HELICASE 1"/>
    <property type="match status" value="1"/>
</dbReference>
<dbReference type="InterPro" id="IPR014001">
    <property type="entry name" value="Helicase_ATP-bd"/>
</dbReference>
<keyword evidence="3" id="KW-0378">Hydrolase</keyword>
<evidence type="ECO:0000256" key="6">
    <source>
        <dbReference type="ARBA" id="ARBA00044969"/>
    </source>
</evidence>
<name>A0A1I4YVY4_9GAMM</name>
<comment type="catalytic activity">
    <reaction evidence="7">
        <text>ATP + H2O = ADP + phosphate + H(+)</text>
        <dbReference type="Rhea" id="RHEA:13065"/>
        <dbReference type="ChEBI" id="CHEBI:15377"/>
        <dbReference type="ChEBI" id="CHEBI:15378"/>
        <dbReference type="ChEBI" id="CHEBI:30616"/>
        <dbReference type="ChEBI" id="CHEBI:43474"/>
        <dbReference type="ChEBI" id="CHEBI:456216"/>
        <dbReference type="EC" id="5.6.2.3"/>
    </reaction>
</comment>
<feature type="domain" description="Helicase ATP-binding" evidence="8">
    <location>
        <begin position="14"/>
        <end position="319"/>
    </location>
</feature>
<dbReference type="OrthoDB" id="9805194at2"/>
<dbReference type="InterPro" id="IPR006555">
    <property type="entry name" value="ATP-dep_Helicase_C"/>
</dbReference>
<comment type="cofactor">
    <cofactor evidence="1">
        <name>[4Fe-4S] cluster</name>
        <dbReference type="ChEBI" id="CHEBI:49883"/>
    </cofactor>
</comment>
<gene>
    <name evidence="9" type="ORF">SAMN05216289_12052</name>
</gene>
<evidence type="ECO:0000256" key="4">
    <source>
        <dbReference type="ARBA" id="ARBA00022840"/>
    </source>
</evidence>
<keyword evidence="10" id="KW-1185">Reference proteome</keyword>
<evidence type="ECO:0000256" key="7">
    <source>
        <dbReference type="ARBA" id="ARBA00048954"/>
    </source>
</evidence>
<organism evidence="9 10">
    <name type="scientific">Dokdonella immobilis</name>
    <dbReference type="NCBI Taxonomy" id="578942"/>
    <lineage>
        <taxon>Bacteria</taxon>
        <taxon>Pseudomonadati</taxon>
        <taxon>Pseudomonadota</taxon>
        <taxon>Gammaproteobacteria</taxon>
        <taxon>Lysobacterales</taxon>
        <taxon>Rhodanobacteraceae</taxon>
        <taxon>Dokdonella</taxon>
    </lineage>
</organism>
<keyword evidence="4" id="KW-0067">ATP-binding</keyword>
<evidence type="ECO:0000313" key="9">
    <source>
        <dbReference type="EMBL" id="SFN42161.1"/>
    </source>
</evidence>
<dbReference type="PROSITE" id="PS51193">
    <property type="entry name" value="HELICASE_ATP_BIND_2"/>
    <property type="match status" value="1"/>
</dbReference>
<dbReference type="Pfam" id="PF13307">
    <property type="entry name" value="Helicase_C_2"/>
    <property type="match status" value="1"/>
</dbReference>
<accession>A0A1I4YVY4</accession>
<dbReference type="Gene3D" id="3.40.50.300">
    <property type="entry name" value="P-loop containing nucleotide triphosphate hydrolases"/>
    <property type="match status" value="2"/>
</dbReference>
<dbReference type="GO" id="GO:0005524">
    <property type="term" value="F:ATP binding"/>
    <property type="evidence" value="ECO:0007669"/>
    <property type="project" value="UniProtKB-KW"/>
</dbReference>
<evidence type="ECO:0000256" key="3">
    <source>
        <dbReference type="ARBA" id="ARBA00022801"/>
    </source>
</evidence>
<dbReference type="InterPro" id="IPR014013">
    <property type="entry name" value="Helic_SF1/SF2_ATP-bd_DinG/Rad3"/>
</dbReference>
<dbReference type="InterPro" id="IPR011545">
    <property type="entry name" value="DEAD/DEAH_box_helicase_dom"/>
</dbReference>
<dbReference type="Proteomes" id="UP000198575">
    <property type="component" value="Unassembled WGS sequence"/>
</dbReference>
<dbReference type="SMART" id="SM00491">
    <property type="entry name" value="HELICc2"/>
    <property type="match status" value="1"/>
</dbReference>
<dbReference type="GO" id="GO:0043139">
    <property type="term" value="F:5'-3' DNA helicase activity"/>
    <property type="evidence" value="ECO:0007669"/>
    <property type="project" value="UniProtKB-EC"/>
</dbReference>
<dbReference type="GO" id="GO:0006281">
    <property type="term" value="P:DNA repair"/>
    <property type="evidence" value="ECO:0007669"/>
    <property type="project" value="TreeGrafter"/>
</dbReference>
<dbReference type="EMBL" id="FOVF01000020">
    <property type="protein sequence ID" value="SFN42161.1"/>
    <property type="molecule type" value="Genomic_DNA"/>
</dbReference>